<gene>
    <name evidence="2" type="ORF">SsS58_02263</name>
</gene>
<reference evidence="3" key="1">
    <citation type="submission" date="2015-11" db="EMBL/GenBank/DDBJ databases">
        <authorList>
            <consortium name="Cross-ministerial Strategic Innovation Promotion Program (SIP) consortium"/>
            <person name="Tomihama T."/>
            <person name="Ikenaga M."/>
            <person name="Sakai M."/>
            <person name="Okubo T."/>
            <person name="Ikeda S."/>
        </authorList>
    </citation>
    <scope>NUCLEOTIDE SEQUENCE [LARGE SCALE GENOMIC DNA]</scope>
    <source>
        <strain evidence="3">S58</strain>
    </source>
</reference>
<organism evidence="2 3">
    <name type="scientific">Streptomyces scabiei</name>
    <dbReference type="NCBI Taxonomy" id="1930"/>
    <lineage>
        <taxon>Bacteria</taxon>
        <taxon>Bacillati</taxon>
        <taxon>Actinomycetota</taxon>
        <taxon>Actinomycetes</taxon>
        <taxon>Kitasatosporales</taxon>
        <taxon>Streptomycetaceae</taxon>
        <taxon>Streptomyces</taxon>
    </lineage>
</organism>
<dbReference type="Pfam" id="PF13411">
    <property type="entry name" value="MerR_1"/>
    <property type="match status" value="1"/>
</dbReference>
<proteinExistence type="predicted"/>
<dbReference type="GO" id="GO:0006355">
    <property type="term" value="P:regulation of DNA-templated transcription"/>
    <property type="evidence" value="ECO:0007669"/>
    <property type="project" value="InterPro"/>
</dbReference>
<feature type="domain" description="HTH merR-type" evidence="1">
    <location>
        <begin position="32"/>
        <end position="72"/>
    </location>
</feature>
<protein>
    <recommendedName>
        <fullName evidence="1">HTH merR-type domain-containing protein</fullName>
    </recommendedName>
</protein>
<dbReference type="InterPro" id="IPR000551">
    <property type="entry name" value="MerR-type_HTH_dom"/>
</dbReference>
<dbReference type="RefSeq" id="WP_234385592.1">
    <property type="nucleotide sequence ID" value="NZ_BCMM01000008.1"/>
</dbReference>
<reference evidence="3" key="3">
    <citation type="submission" date="2016-02" db="EMBL/GenBank/DDBJ databases">
        <title>Draft genome of pathogenic Streptomyces sp. in Japan.</title>
        <authorList>
            <person name="Tomihama T."/>
            <person name="Ikenaga M."/>
            <person name="Sakai M."/>
            <person name="Okubo T."/>
            <person name="Ikeda S."/>
        </authorList>
    </citation>
    <scope>NUCLEOTIDE SEQUENCE [LARGE SCALE GENOMIC DNA]</scope>
    <source>
        <strain evidence="3">S58</strain>
    </source>
</reference>
<evidence type="ECO:0000259" key="1">
    <source>
        <dbReference type="Pfam" id="PF13411"/>
    </source>
</evidence>
<dbReference type="AlphaFoldDB" id="A0A100JLU4"/>
<evidence type="ECO:0000313" key="2">
    <source>
        <dbReference type="EMBL" id="GAQ61909.1"/>
    </source>
</evidence>
<sequence length="87" mass="9553">MAVLTDTEATWLTTKEAAARMSRGREALTGGRARVTPHTIRQWVTRGHLDPPRVTLDGKALHRLDDVARAELATRGRALRLVGIGTQ</sequence>
<dbReference type="GO" id="GO:0003677">
    <property type="term" value="F:DNA binding"/>
    <property type="evidence" value="ECO:0007669"/>
    <property type="project" value="InterPro"/>
</dbReference>
<dbReference type="Proteomes" id="UP000067448">
    <property type="component" value="Unassembled WGS sequence"/>
</dbReference>
<reference evidence="2 3" key="2">
    <citation type="journal article" date="2016" name="Genome Announc.">
        <title>Draft Genome Sequences of Streptomyces scabiei S58, Streptomyces turgidiscabies T45, and Streptomyces acidiscabies a10, the Pathogens of Potato Common Scab, Isolated in Japan.</title>
        <authorList>
            <person name="Tomihama T."/>
            <person name="Nishi Y."/>
            <person name="Sakai M."/>
            <person name="Ikenaga M."/>
            <person name="Okubo T."/>
            <person name="Ikeda S."/>
        </authorList>
    </citation>
    <scope>NUCLEOTIDE SEQUENCE [LARGE SCALE GENOMIC DNA]</scope>
    <source>
        <strain evidence="2 3">S58</strain>
    </source>
</reference>
<accession>A0A100JLU4</accession>
<dbReference type="EMBL" id="BCMM01000008">
    <property type="protein sequence ID" value="GAQ61909.1"/>
    <property type="molecule type" value="Genomic_DNA"/>
</dbReference>
<name>A0A100JLU4_STRSC</name>
<comment type="caution">
    <text evidence="2">The sequence shown here is derived from an EMBL/GenBank/DDBJ whole genome shotgun (WGS) entry which is preliminary data.</text>
</comment>
<evidence type="ECO:0000313" key="3">
    <source>
        <dbReference type="Proteomes" id="UP000067448"/>
    </source>
</evidence>